<feature type="transmembrane region" description="Helical" evidence="10">
    <location>
        <begin position="473"/>
        <end position="491"/>
    </location>
</feature>
<dbReference type="InterPro" id="IPR051085">
    <property type="entry name" value="MB_O-acyltransferase"/>
</dbReference>
<keyword evidence="3 9" id="KW-1003">Cell membrane</keyword>
<evidence type="ECO:0000256" key="8">
    <source>
        <dbReference type="ARBA" id="ARBA00023315"/>
    </source>
</evidence>
<evidence type="ECO:0000313" key="11">
    <source>
        <dbReference type="EMBL" id="HIW01099.1"/>
    </source>
</evidence>
<gene>
    <name evidence="11" type="ORF">H9894_07925</name>
</gene>
<comment type="similarity">
    <text evidence="2 9">Belongs to the membrane-bound acyltransferase family.</text>
</comment>
<keyword evidence="4 9" id="KW-0808">Transferase</keyword>
<reference evidence="11" key="2">
    <citation type="submission" date="2021-04" db="EMBL/GenBank/DDBJ databases">
        <authorList>
            <person name="Gilroy R."/>
        </authorList>
    </citation>
    <scope>NUCLEOTIDE SEQUENCE</scope>
    <source>
        <strain evidence="11">ChiHecec2B26-446</strain>
    </source>
</reference>
<dbReference type="EMBL" id="DXHV01000073">
    <property type="protein sequence ID" value="HIW01099.1"/>
    <property type="molecule type" value="Genomic_DNA"/>
</dbReference>
<reference evidence="11" key="1">
    <citation type="journal article" date="2021" name="PeerJ">
        <title>Extensive microbial diversity within the chicken gut microbiome revealed by metagenomics and culture.</title>
        <authorList>
            <person name="Gilroy R."/>
            <person name="Ravi A."/>
            <person name="Getino M."/>
            <person name="Pursley I."/>
            <person name="Horton D.L."/>
            <person name="Alikhan N.F."/>
            <person name="Baker D."/>
            <person name="Gharbi K."/>
            <person name="Hall N."/>
            <person name="Watson M."/>
            <person name="Adriaenssens E.M."/>
            <person name="Foster-Nyarko E."/>
            <person name="Jarju S."/>
            <person name="Secka A."/>
            <person name="Antonio M."/>
            <person name="Oren A."/>
            <person name="Chaudhuri R.R."/>
            <person name="La Ragione R."/>
            <person name="Hildebrand F."/>
            <person name="Pallen M.J."/>
        </authorList>
    </citation>
    <scope>NUCLEOTIDE SEQUENCE</scope>
    <source>
        <strain evidence="11">ChiHecec2B26-446</strain>
    </source>
</reference>
<feature type="transmembrane region" description="Helical" evidence="10">
    <location>
        <begin position="195"/>
        <end position="215"/>
    </location>
</feature>
<proteinExistence type="inferred from homology"/>
<evidence type="ECO:0000256" key="6">
    <source>
        <dbReference type="ARBA" id="ARBA00022989"/>
    </source>
</evidence>
<evidence type="ECO:0000256" key="7">
    <source>
        <dbReference type="ARBA" id="ARBA00023136"/>
    </source>
</evidence>
<feature type="transmembrane region" description="Helical" evidence="10">
    <location>
        <begin position="378"/>
        <end position="399"/>
    </location>
</feature>
<dbReference type="Pfam" id="PF03062">
    <property type="entry name" value="MBOAT"/>
    <property type="match status" value="1"/>
</dbReference>
<dbReference type="InterPro" id="IPR004299">
    <property type="entry name" value="MBOAT_fam"/>
</dbReference>
<evidence type="ECO:0000256" key="4">
    <source>
        <dbReference type="ARBA" id="ARBA00022679"/>
    </source>
</evidence>
<feature type="transmembrane region" description="Helical" evidence="10">
    <location>
        <begin position="164"/>
        <end position="183"/>
    </location>
</feature>
<dbReference type="PIRSF" id="PIRSF500217">
    <property type="entry name" value="AlgI"/>
    <property type="match status" value="1"/>
</dbReference>
<feature type="transmembrane region" description="Helical" evidence="10">
    <location>
        <begin position="405"/>
        <end position="427"/>
    </location>
</feature>
<feature type="transmembrane region" description="Helical" evidence="10">
    <location>
        <begin position="83"/>
        <end position="106"/>
    </location>
</feature>
<keyword evidence="5 10" id="KW-0812">Transmembrane</keyword>
<dbReference type="GO" id="GO:0042121">
    <property type="term" value="P:alginic acid biosynthetic process"/>
    <property type="evidence" value="ECO:0007669"/>
    <property type="project" value="InterPro"/>
</dbReference>
<keyword evidence="7 9" id="KW-0472">Membrane</keyword>
<organism evidence="11 12">
    <name type="scientific">Candidatus Desulfovibrio intestinipullorum</name>
    <dbReference type="NCBI Taxonomy" id="2838536"/>
    <lineage>
        <taxon>Bacteria</taxon>
        <taxon>Pseudomonadati</taxon>
        <taxon>Thermodesulfobacteriota</taxon>
        <taxon>Desulfovibrionia</taxon>
        <taxon>Desulfovibrionales</taxon>
        <taxon>Desulfovibrionaceae</taxon>
        <taxon>Desulfovibrio</taxon>
    </lineage>
</organism>
<dbReference type="GO" id="GO:0005886">
    <property type="term" value="C:plasma membrane"/>
    <property type="evidence" value="ECO:0007669"/>
    <property type="project" value="UniProtKB-SubCell"/>
</dbReference>
<name>A0A9D1TQ65_9BACT</name>
<protein>
    <submittedName>
        <fullName evidence="11">MBOAT family protein</fullName>
    </submittedName>
</protein>
<sequence length="499" mass="54724">MSFDSYVFVLVFLPLLVFLWRAAAIVHRESLSLVLLAFSLLFGLLASPAGLLLLLCLLLVNYGFGLALAAPGERENTIRRKGLLILALLVNFTPLILTRLAALFGLPDLALPYQDLFTSGMSVPAPENAFVLQTAQLAGLSFWSLIQAAWLVSIFQRHTEPEGLLRHALFSLAFPWLLAGPIVRYEQMGPQFDNLAAPPMSVLVCGLGLFLAGLCKKVLLADWLGVHADTIFAAQQAGFSVTSMEAWLGLLAFSFQIYFDFSGYTDMALGIGLMLGLRLPENFRQPYRATGFIEFWRRWHITFSSWLRDSLYQPLAGSWPGFARIVLGILACMAFAGLWHGSGLTFLVWAGLHGLFLALNVAIRSLRSTGAGALLATVPMRVLSTCMTFVLVTLLWVLFRSDTLGHALAMYATLFNLQAPGALSFLVNGYFTGLLSLLPLLLGLVLVFALPTAHDIFLGCRDGSRPWLSFAPTLPWALVLALAAVACLMVMDRTRPFLF</sequence>
<comment type="caution">
    <text evidence="11">The sequence shown here is derived from an EMBL/GenBank/DDBJ whole genome shotgun (WGS) entry which is preliminary data.</text>
</comment>
<dbReference type="GO" id="GO:0016746">
    <property type="term" value="F:acyltransferase activity"/>
    <property type="evidence" value="ECO:0007669"/>
    <property type="project" value="UniProtKB-KW"/>
</dbReference>
<keyword evidence="8 9" id="KW-0012">Acyltransferase</keyword>
<dbReference type="InterPro" id="IPR028362">
    <property type="entry name" value="AlgI"/>
</dbReference>
<comment type="subcellular location">
    <subcellularLocation>
        <location evidence="1">Cell membrane</location>
        <topology evidence="1">Multi-pass membrane protein</topology>
    </subcellularLocation>
</comment>
<dbReference type="PANTHER" id="PTHR13285">
    <property type="entry name" value="ACYLTRANSFERASE"/>
    <property type="match status" value="1"/>
</dbReference>
<dbReference type="PIRSF" id="PIRSF016636">
    <property type="entry name" value="AlgI_DltB"/>
    <property type="match status" value="1"/>
</dbReference>
<evidence type="ECO:0000256" key="2">
    <source>
        <dbReference type="ARBA" id="ARBA00010323"/>
    </source>
</evidence>
<dbReference type="InterPro" id="IPR024194">
    <property type="entry name" value="Ac/AlaTfrase_AlgI/DltB"/>
</dbReference>
<evidence type="ECO:0000256" key="9">
    <source>
        <dbReference type="PIRNR" id="PIRNR016636"/>
    </source>
</evidence>
<evidence type="ECO:0000313" key="12">
    <source>
        <dbReference type="Proteomes" id="UP000886752"/>
    </source>
</evidence>
<evidence type="ECO:0000256" key="5">
    <source>
        <dbReference type="ARBA" id="ARBA00022692"/>
    </source>
</evidence>
<accession>A0A9D1TQ65</accession>
<evidence type="ECO:0000256" key="10">
    <source>
        <dbReference type="SAM" id="Phobius"/>
    </source>
</evidence>
<feature type="transmembrane region" description="Helical" evidence="10">
    <location>
        <begin position="34"/>
        <end position="62"/>
    </location>
</feature>
<feature type="transmembrane region" description="Helical" evidence="10">
    <location>
        <begin position="346"/>
        <end position="366"/>
    </location>
</feature>
<keyword evidence="6 10" id="KW-1133">Transmembrane helix</keyword>
<feature type="transmembrane region" description="Helical" evidence="10">
    <location>
        <begin position="321"/>
        <end position="340"/>
    </location>
</feature>
<dbReference type="PANTHER" id="PTHR13285:SF23">
    <property type="entry name" value="TEICHOIC ACID D-ALANYLTRANSFERASE"/>
    <property type="match status" value="1"/>
</dbReference>
<evidence type="ECO:0000256" key="1">
    <source>
        <dbReference type="ARBA" id="ARBA00004651"/>
    </source>
</evidence>
<dbReference type="Proteomes" id="UP000886752">
    <property type="component" value="Unassembled WGS sequence"/>
</dbReference>
<dbReference type="AlphaFoldDB" id="A0A9D1TQ65"/>
<evidence type="ECO:0000256" key="3">
    <source>
        <dbReference type="ARBA" id="ARBA00022475"/>
    </source>
</evidence>
<feature type="transmembrane region" description="Helical" evidence="10">
    <location>
        <begin position="434"/>
        <end position="453"/>
    </location>
</feature>
<feature type="transmembrane region" description="Helical" evidence="10">
    <location>
        <begin position="130"/>
        <end position="152"/>
    </location>
</feature>